<dbReference type="InterPro" id="IPR036514">
    <property type="entry name" value="SGNH_hydro_sf"/>
</dbReference>
<evidence type="ECO:0000313" key="2">
    <source>
        <dbReference type="EMBL" id="PUE67139.1"/>
    </source>
</evidence>
<evidence type="ECO:0000259" key="1">
    <source>
        <dbReference type="Pfam" id="PF13472"/>
    </source>
</evidence>
<dbReference type="InterPro" id="IPR051532">
    <property type="entry name" value="Ester_Hydrolysis_Enzymes"/>
</dbReference>
<sequence>MKNKILTALCGLLFLNNYNLEAKEIQKVEEWKIQNDPYYKHKKSQFEVLMNNSKYTTMMLGDSITDEGRWDELLNNNTVQNRGISGDTTSGVLDRLSTVSPSIKQVFIMIGVNDIMRGKSENEVFENYKKIIKFFEEKNIKVHIQSTLYIGETRKQNFNPKIEKLNEKLKDFAQNNNIDFIDLNPIFAPNKVLKSEFTTDDLHLNGKAYTLWVKEIKKYID</sequence>
<accession>A0ABX5JIE8</accession>
<dbReference type="EMBL" id="MUXF01000004">
    <property type="protein sequence ID" value="PUE67139.1"/>
    <property type="molecule type" value="Genomic_DNA"/>
</dbReference>
<dbReference type="PANTHER" id="PTHR30383">
    <property type="entry name" value="THIOESTERASE 1/PROTEASE 1/LYSOPHOSPHOLIPASE L1"/>
    <property type="match status" value="1"/>
</dbReference>
<keyword evidence="3" id="KW-1185">Reference proteome</keyword>
<organism evidence="2 3">
    <name type="scientific">Arcobacter lacus</name>
    <dbReference type="NCBI Taxonomy" id="1912876"/>
    <lineage>
        <taxon>Bacteria</taxon>
        <taxon>Pseudomonadati</taxon>
        <taxon>Campylobacterota</taxon>
        <taxon>Epsilonproteobacteria</taxon>
        <taxon>Campylobacterales</taxon>
        <taxon>Arcobacteraceae</taxon>
        <taxon>Arcobacter</taxon>
    </lineage>
</organism>
<feature type="domain" description="SGNH hydrolase-type esterase" evidence="1">
    <location>
        <begin position="60"/>
        <end position="210"/>
    </location>
</feature>
<dbReference type="Gene3D" id="3.40.50.1110">
    <property type="entry name" value="SGNH hydrolase"/>
    <property type="match status" value="1"/>
</dbReference>
<dbReference type="InterPro" id="IPR013830">
    <property type="entry name" value="SGNH_hydro"/>
</dbReference>
<dbReference type="PANTHER" id="PTHR30383:SF5">
    <property type="entry name" value="SGNH HYDROLASE-TYPE ESTERASE DOMAIN-CONTAINING PROTEIN"/>
    <property type="match status" value="1"/>
</dbReference>
<dbReference type="Proteomes" id="UP000251311">
    <property type="component" value="Unassembled WGS sequence"/>
</dbReference>
<evidence type="ECO:0000313" key="3">
    <source>
        <dbReference type="Proteomes" id="UP000251311"/>
    </source>
</evidence>
<dbReference type="SUPFAM" id="SSF52266">
    <property type="entry name" value="SGNH hydrolase"/>
    <property type="match status" value="1"/>
</dbReference>
<name>A0ABX5JIE8_9BACT</name>
<proteinExistence type="predicted"/>
<dbReference type="Pfam" id="PF13472">
    <property type="entry name" value="Lipase_GDSL_2"/>
    <property type="match status" value="1"/>
</dbReference>
<comment type="caution">
    <text evidence="2">The sequence shown here is derived from an EMBL/GenBank/DDBJ whole genome shotgun (WGS) entry which is preliminary data.</text>
</comment>
<protein>
    <submittedName>
        <fullName evidence="2">Lipolytic protein</fullName>
    </submittedName>
</protein>
<gene>
    <name evidence="2" type="ORF">B0175_02915</name>
</gene>
<reference evidence="2 3" key="1">
    <citation type="submission" date="2017-02" db="EMBL/GenBank/DDBJ databases">
        <title>Arcobacter lacus sp. nov., a new species isolated from reclaimed water.</title>
        <authorList>
            <person name="Figueras M.J."/>
            <person name="Perez-Cataluna A."/>
            <person name="Salas-Masso N."/>
        </authorList>
    </citation>
    <scope>NUCLEOTIDE SEQUENCE [LARGE SCALE GENOMIC DNA]</scope>
    <source>
        <strain evidence="2 3">RW43-9</strain>
    </source>
</reference>
<dbReference type="RefSeq" id="WP_108527203.1">
    <property type="nucleotide sequence ID" value="NZ_MUXF01000004.1"/>
</dbReference>